<protein>
    <submittedName>
        <fullName evidence="1">Uncharacterized protein</fullName>
    </submittedName>
</protein>
<dbReference type="AlphaFoldDB" id="A0A5E4QU57"/>
<organism evidence="1 2">
    <name type="scientific">Leptidea sinapis</name>
    <dbReference type="NCBI Taxonomy" id="189913"/>
    <lineage>
        <taxon>Eukaryota</taxon>
        <taxon>Metazoa</taxon>
        <taxon>Ecdysozoa</taxon>
        <taxon>Arthropoda</taxon>
        <taxon>Hexapoda</taxon>
        <taxon>Insecta</taxon>
        <taxon>Pterygota</taxon>
        <taxon>Neoptera</taxon>
        <taxon>Endopterygota</taxon>
        <taxon>Lepidoptera</taxon>
        <taxon>Glossata</taxon>
        <taxon>Ditrysia</taxon>
        <taxon>Papilionoidea</taxon>
        <taxon>Pieridae</taxon>
        <taxon>Dismorphiinae</taxon>
        <taxon>Leptidea</taxon>
    </lineage>
</organism>
<sequence>MYVKKTGGGSYNPVLTDADHQVLSILDNQIRPDENPYDDAAAYFGDSIPIEEPINDVAGKCIKCFCVMMNNIFYPKYFMF</sequence>
<name>A0A5E4QU57_9NEOP</name>
<evidence type="ECO:0000313" key="1">
    <source>
        <dbReference type="EMBL" id="VVD01896.1"/>
    </source>
</evidence>
<dbReference type="Proteomes" id="UP000324832">
    <property type="component" value="Unassembled WGS sequence"/>
</dbReference>
<proteinExistence type="predicted"/>
<reference evidence="1 2" key="1">
    <citation type="submission" date="2017-07" db="EMBL/GenBank/DDBJ databases">
        <authorList>
            <person name="Talla V."/>
            <person name="Backstrom N."/>
        </authorList>
    </citation>
    <scope>NUCLEOTIDE SEQUENCE [LARGE SCALE GENOMIC DNA]</scope>
</reference>
<evidence type="ECO:0000313" key="2">
    <source>
        <dbReference type="Proteomes" id="UP000324832"/>
    </source>
</evidence>
<accession>A0A5E4QU57</accession>
<gene>
    <name evidence="1" type="ORF">LSINAPIS_LOCUS12215</name>
</gene>
<keyword evidence="2" id="KW-1185">Reference proteome</keyword>
<dbReference type="EMBL" id="FZQP02005578">
    <property type="protein sequence ID" value="VVD01896.1"/>
    <property type="molecule type" value="Genomic_DNA"/>
</dbReference>